<dbReference type="OrthoDB" id="1405469at2759"/>
<sequence>MNVSLVDDGPSLDDTLSSDTPNKLINNKDKHRPKSSESLESGDRHGRLLLAALLENFCRLYEADSNKAERLFSVLCKTLSAMGILDQENVDELAGVRSHYSRAFKNLMLQAREAVDLEDEQPSSKSRRSITFEDSRSISDESEEEESTSDSDHLSKKNDIFRIASSGARLSLSEWLGFEESKYKSEFQELGLLGKGGFGAVYHVRHKIDDREYAVKKISMRRASTNQAKVYREIKTLARLEHPNIIRYFSSWLEHSKPATEKRLRGSAISSSHNEDMLFLMDHEEPSFSSNNLVDSDSYEDSGGVVFEASDHDGHDGHQFEKDEDDEDGEDDSVAAMPVGKLGRPGVGRYARHQSQSSDGTSSSQKTLSPGGLTYDHEASSLPSSRTHQYSLSTSIEEIPRPSHSMFSMSLPHHHTKFNRPRRKSESAMCLTLFIQMHLCPTTLRDHIRQRNAAYCRPRSGLKDKLCSRTYIDLFRAILEGAKYVHKFGLCHRDIKPSNIFLAQVDDSERGAVQVVDAGSGNYLNIVPKLGDFGLVLPTSSDDDEDEDEDGVGTAIYGAPEQFSRSGTNTHQMTSKCDVYALGIVFFEMLQYTSITAMERAKLLTDLRHGILPDEFVQQHPAEAAVILAMTCHDPNKRPSVDQILEMEIVVSTEDRERDKELRRVKDENEALRKRIQELEQAKA</sequence>
<dbReference type="SUPFAM" id="SSF56112">
    <property type="entry name" value="Protein kinase-like (PK-like)"/>
    <property type="match status" value="1"/>
</dbReference>
<dbReference type="Pfam" id="PF00069">
    <property type="entry name" value="Pkinase"/>
    <property type="match status" value="2"/>
</dbReference>
<feature type="compositionally biased region" description="Acidic residues" evidence="12">
    <location>
        <begin position="140"/>
        <end position="149"/>
    </location>
</feature>
<evidence type="ECO:0000259" key="13">
    <source>
        <dbReference type="PROSITE" id="PS50011"/>
    </source>
</evidence>
<feature type="compositionally biased region" description="Basic and acidic residues" evidence="12">
    <location>
        <begin position="130"/>
        <end position="139"/>
    </location>
</feature>
<feature type="compositionally biased region" description="Basic and acidic residues" evidence="12">
    <location>
        <begin position="309"/>
        <end position="321"/>
    </location>
</feature>
<accession>R4X937</accession>
<keyword evidence="8" id="KW-0652">Protein synthesis inhibitor</keyword>
<dbReference type="PROSITE" id="PS50011">
    <property type="entry name" value="PROTEIN_KINASE_DOM"/>
    <property type="match status" value="1"/>
</dbReference>
<dbReference type="GO" id="GO:0005634">
    <property type="term" value="C:nucleus"/>
    <property type="evidence" value="ECO:0007669"/>
    <property type="project" value="TreeGrafter"/>
</dbReference>
<dbReference type="InterPro" id="IPR011009">
    <property type="entry name" value="Kinase-like_dom_sf"/>
</dbReference>
<dbReference type="PANTHER" id="PTHR11042">
    <property type="entry name" value="EUKARYOTIC TRANSLATION INITIATION FACTOR 2-ALPHA KINASE EIF2-ALPHA KINASE -RELATED"/>
    <property type="match status" value="1"/>
</dbReference>
<dbReference type="PROSITE" id="PS00107">
    <property type="entry name" value="PROTEIN_KINASE_ATP"/>
    <property type="match status" value="1"/>
</dbReference>
<dbReference type="Gene3D" id="3.30.200.20">
    <property type="entry name" value="Phosphorylase Kinase, domain 1"/>
    <property type="match status" value="1"/>
</dbReference>
<feature type="compositionally biased region" description="Polar residues" evidence="12">
    <location>
        <begin position="381"/>
        <end position="391"/>
    </location>
</feature>
<dbReference type="InterPro" id="IPR054521">
    <property type="entry name" value="HRI2_3H"/>
</dbReference>
<gene>
    <name evidence="14" type="ORF">TAPDE_002114</name>
</gene>
<feature type="binding site" evidence="11">
    <location>
        <position position="217"/>
    </location>
    <ligand>
        <name>ATP</name>
        <dbReference type="ChEBI" id="CHEBI:30616"/>
    </ligand>
</feature>
<keyword evidence="7 11" id="KW-0067">ATP-binding</keyword>
<evidence type="ECO:0000256" key="4">
    <source>
        <dbReference type="ARBA" id="ARBA00022679"/>
    </source>
</evidence>
<keyword evidence="5 11" id="KW-0547">Nucleotide-binding</keyword>
<dbReference type="InterPro" id="IPR017441">
    <property type="entry name" value="Protein_kinase_ATP_BS"/>
</dbReference>
<comment type="caution">
    <text evidence="14">The sequence shown here is derived from an EMBL/GenBank/DDBJ whole genome shotgun (WGS) entry which is preliminary data.</text>
</comment>
<dbReference type="GO" id="GO:0017148">
    <property type="term" value="P:negative regulation of translation"/>
    <property type="evidence" value="ECO:0007669"/>
    <property type="project" value="UniProtKB-KW"/>
</dbReference>
<dbReference type="Pfam" id="PF22949">
    <property type="entry name" value="HRI2_3H"/>
    <property type="match status" value="1"/>
</dbReference>
<protein>
    <recommendedName>
        <fullName evidence="1">non-specific serine/threonine protein kinase</fullName>
        <ecNumber evidence="1">2.7.11.1</ecNumber>
    </recommendedName>
    <alternativeName>
        <fullName evidence="10">Heme-regulated eukaryotic initiation factor eIF-2-alpha kinase</fullName>
    </alternativeName>
</protein>
<dbReference type="InterPro" id="IPR050339">
    <property type="entry name" value="CC_SR_Kinase"/>
</dbReference>
<feature type="compositionally biased region" description="Acidic residues" evidence="12">
    <location>
        <begin position="322"/>
        <end position="333"/>
    </location>
</feature>
<evidence type="ECO:0000256" key="5">
    <source>
        <dbReference type="ARBA" id="ARBA00022741"/>
    </source>
</evidence>
<dbReference type="AlphaFoldDB" id="R4X937"/>
<keyword evidence="3" id="KW-0597">Phosphoprotein</keyword>
<keyword evidence="15" id="KW-1185">Reference proteome</keyword>
<keyword evidence="4" id="KW-0808">Transferase</keyword>
<dbReference type="STRING" id="1097556.R4X937"/>
<feature type="region of interest" description="Disordered" evidence="12">
    <location>
        <begin position="290"/>
        <end position="391"/>
    </location>
</feature>
<dbReference type="InterPro" id="IPR008271">
    <property type="entry name" value="Ser/Thr_kinase_AS"/>
</dbReference>
<dbReference type="EC" id="2.7.11.1" evidence="1"/>
<dbReference type="PROSITE" id="PS00108">
    <property type="entry name" value="PROTEIN_KINASE_ST"/>
    <property type="match status" value="1"/>
</dbReference>
<name>R4X937_TAPDE</name>
<evidence type="ECO:0000256" key="6">
    <source>
        <dbReference type="ARBA" id="ARBA00022777"/>
    </source>
</evidence>
<evidence type="ECO:0000256" key="9">
    <source>
        <dbReference type="ARBA" id="ARBA00037982"/>
    </source>
</evidence>
<feature type="compositionally biased region" description="Low complexity" evidence="12">
    <location>
        <begin position="354"/>
        <end position="365"/>
    </location>
</feature>
<evidence type="ECO:0000256" key="8">
    <source>
        <dbReference type="ARBA" id="ARBA00023193"/>
    </source>
</evidence>
<feature type="region of interest" description="Disordered" evidence="12">
    <location>
        <begin position="1"/>
        <end position="42"/>
    </location>
</feature>
<dbReference type="Proteomes" id="UP000013776">
    <property type="component" value="Unassembled WGS sequence"/>
</dbReference>
<evidence type="ECO:0000313" key="15">
    <source>
        <dbReference type="Proteomes" id="UP000013776"/>
    </source>
</evidence>
<dbReference type="VEuPathDB" id="FungiDB:TAPDE_002114"/>
<evidence type="ECO:0000256" key="1">
    <source>
        <dbReference type="ARBA" id="ARBA00012513"/>
    </source>
</evidence>
<proteinExistence type="inferred from homology"/>
<feature type="region of interest" description="Disordered" evidence="12">
    <location>
        <begin position="115"/>
        <end position="153"/>
    </location>
</feature>
<keyword evidence="14" id="KW-0396">Initiation factor</keyword>
<dbReference type="SMART" id="SM00220">
    <property type="entry name" value="S_TKc"/>
    <property type="match status" value="1"/>
</dbReference>
<dbReference type="Gene3D" id="1.10.510.10">
    <property type="entry name" value="Transferase(Phosphotransferase) domain 1"/>
    <property type="match status" value="1"/>
</dbReference>
<keyword evidence="6 14" id="KW-0418">Kinase</keyword>
<dbReference type="GO" id="GO:0005737">
    <property type="term" value="C:cytoplasm"/>
    <property type="evidence" value="ECO:0007669"/>
    <property type="project" value="TreeGrafter"/>
</dbReference>
<feature type="domain" description="Protein kinase" evidence="13">
    <location>
        <begin position="187"/>
        <end position="650"/>
    </location>
</feature>
<keyword evidence="14" id="KW-0648">Protein biosynthesis</keyword>
<keyword evidence="2" id="KW-0723">Serine/threonine-protein kinase</keyword>
<evidence type="ECO:0000256" key="2">
    <source>
        <dbReference type="ARBA" id="ARBA00022527"/>
    </source>
</evidence>
<dbReference type="GO" id="GO:0003743">
    <property type="term" value="F:translation initiation factor activity"/>
    <property type="evidence" value="ECO:0007669"/>
    <property type="project" value="UniProtKB-KW"/>
</dbReference>
<dbReference type="GO" id="GO:0004694">
    <property type="term" value="F:eukaryotic translation initiation factor 2alpha kinase activity"/>
    <property type="evidence" value="ECO:0007669"/>
    <property type="project" value="TreeGrafter"/>
</dbReference>
<dbReference type="eggNOG" id="KOG1035">
    <property type="taxonomic scope" value="Eukaryota"/>
</dbReference>
<evidence type="ECO:0000256" key="11">
    <source>
        <dbReference type="PROSITE-ProRule" id="PRU10141"/>
    </source>
</evidence>
<dbReference type="InterPro" id="IPR000719">
    <property type="entry name" value="Prot_kinase_dom"/>
</dbReference>
<dbReference type="GO" id="GO:0005524">
    <property type="term" value="F:ATP binding"/>
    <property type="evidence" value="ECO:0007669"/>
    <property type="project" value="UniProtKB-UniRule"/>
</dbReference>
<evidence type="ECO:0000256" key="10">
    <source>
        <dbReference type="ARBA" id="ARBA00042914"/>
    </source>
</evidence>
<evidence type="ECO:0000256" key="12">
    <source>
        <dbReference type="SAM" id="MobiDB-lite"/>
    </source>
</evidence>
<reference evidence="14 15" key="1">
    <citation type="journal article" date="2013" name="MBio">
        <title>Genome sequencing of the plant pathogen Taphrina deformans, the causal agent of peach leaf curl.</title>
        <authorList>
            <person name="Cisse O.H."/>
            <person name="Almeida J.M.G.C.F."/>
            <person name="Fonseca A."/>
            <person name="Kumar A.A."/>
            <person name="Salojaervi J."/>
            <person name="Overmyer K."/>
            <person name="Hauser P.M."/>
            <person name="Pagni M."/>
        </authorList>
    </citation>
    <scope>NUCLEOTIDE SEQUENCE [LARGE SCALE GENOMIC DNA]</scope>
    <source>
        <strain evidence="15">PYCC 5710 / ATCC 11124 / CBS 356.35 / IMI 108563 / JCM 9778 / NBRC 8474</strain>
    </source>
</reference>
<evidence type="ECO:0000313" key="14">
    <source>
        <dbReference type="EMBL" id="CCG82168.1"/>
    </source>
</evidence>
<comment type="similarity">
    <text evidence="9">Belongs to the protein kinase superfamily. Ser/Thr protein kinase family. GCN2 subfamily.</text>
</comment>
<dbReference type="PANTHER" id="PTHR11042:SF187">
    <property type="entry name" value="EUKARYOTIC TRANSLATION INITIATION FACTOR 2-ALPHA KINASE 2"/>
    <property type="match status" value="1"/>
</dbReference>
<organism evidence="14 15">
    <name type="scientific">Taphrina deformans (strain PYCC 5710 / ATCC 11124 / CBS 356.35 / IMI 108563 / JCM 9778 / NBRC 8474)</name>
    <name type="common">Peach leaf curl fungus</name>
    <name type="synonym">Lalaria deformans</name>
    <dbReference type="NCBI Taxonomy" id="1097556"/>
    <lineage>
        <taxon>Eukaryota</taxon>
        <taxon>Fungi</taxon>
        <taxon>Dikarya</taxon>
        <taxon>Ascomycota</taxon>
        <taxon>Taphrinomycotina</taxon>
        <taxon>Taphrinomycetes</taxon>
        <taxon>Taphrinales</taxon>
        <taxon>Taphrinaceae</taxon>
        <taxon>Taphrina</taxon>
    </lineage>
</organism>
<evidence type="ECO:0000256" key="7">
    <source>
        <dbReference type="ARBA" id="ARBA00022840"/>
    </source>
</evidence>
<feature type="compositionally biased region" description="Polar residues" evidence="12">
    <location>
        <begin position="14"/>
        <end position="25"/>
    </location>
</feature>
<evidence type="ECO:0000256" key="3">
    <source>
        <dbReference type="ARBA" id="ARBA00022553"/>
    </source>
</evidence>
<dbReference type="EMBL" id="CAHR02000072">
    <property type="protein sequence ID" value="CCG82168.1"/>
    <property type="molecule type" value="Genomic_DNA"/>
</dbReference>